<evidence type="ECO:0000313" key="5">
    <source>
        <dbReference type="EMBL" id="QTD50021.1"/>
    </source>
</evidence>
<dbReference type="SUPFAM" id="SSF69318">
    <property type="entry name" value="Integrin alpha N-terminal domain"/>
    <property type="match status" value="1"/>
</dbReference>
<dbReference type="PANTHER" id="PTHR32305:SF15">
    <property type="entry name" value="PROTEIN RHSA-RELATED"/>
    <property type="match status" value="1"/>
</dbReference>
<evidence type="ECO:0000256" key="1">
    <source>
        <dbReference type="ARBA" id="ARBA00004613"/>
    </source>
</evidence>
<dbReference type="InterPro" id="IPR003284">
    <property type="entry name" value="Sal_SpvB"/>
</dbReference>
<dbReference type="Pfam" id="PF03534">
    <property type="entry name" value="SpvB"/>
    <property type="match status" value="1"/>
</dbReference>
<name>A0A8A4TMB4_SULCO</name>
<keyword evidence="2" id="KW-0964">Secreted</keyword>
<keyword evidence="6" id="KW-1185">Reference proteome</keyword>
<dbReference type="GO" id="GO:0005737">
    <property type="term" value="C:cytoplasm"/>
    <property type="evidence" value="ECO:0007669"/>
    <property type="project" value="InterPro"/>
</dbReference>
<evidence type="ECO:0000256" key="2">
    <source>
        <dbReference type="ARBA" id="ARBA00022525"/>
    </source>
</evidence>
<dbReference type="Gene3D" id="2.60.40.10">
    <property type="entry name" value="Immunoglobulins"/>
    <property type="match status" value="3"/>
</dbReference>
<dbReference type="KEGG" id="scor:J3U87_30935"/>
<proteinExistence type="predicted"/>
<dbReference type="PANTHER" id="PTHR32305">
    <property type="match status" value="1"/>
</dbReference>
<organism evidence="5 6">
    <name type="scientific">Sulfidibacter corallicola</name>
    <dbReference type="NCBI Taxonomy" id="2818388"/>
    <lineage>
        <taxon>Bacteria</taxon>
        <taxon>Pseudomonadati</taxon>
        <taxon>Acidobacteriota</taxon>
        <taxon>Holophagae</taxon>
        <taxon>Acanthopleuribacterales</taxon>
        <taxon>Acanthopleuribacteraceae</taxon>
        <taxon>Sulfidibacter</taxon>
    </lineage>
</organism>
<dbReference type="Proteomes" id="UP000663929">
    <property type="component" value="Chromosome"/>
</dbReference>
<gene>
    <name evidence="5" type="ORF">J3U87_30935</name>
</gene>
<evidence type="ECO:0000313" key="6">
    <source>
        <dbReference type="Proteomes" id="UP000663929"/>
    </source>
</evidence>
<evidence type="ECO:0000259" key="4">
    <source>
        <dbReference type="Pfam" id="PF07705"/>
    </source>
</evidence>
<protein>
    <recommendedName>
        <fullName evidence="4">CARDB domain-containing protein</fullName>
    </recommendedName>
</protein>
<dbReference type="InterPro" id="IPR028994">
    <property type="entry name" value="Integrin_alpha_N"/>
</dbReference>
<dbReference type="RefSeq" id="WP_237379652.1">
    <property type="nucleotide sequence ID" value="NZ_CP071793.1"/>
</dbReference>
<dbReference type="InterPro" id="IPR013783">
    <property type="entry name" value="Ig-like_fold"/>
</dbReference>
<reference evidence="5" key="1">
    <citation type="submission" date="2021-03" db="EMBL/GenBank/DDBJ databases">
        <title>Acanthopleuribacteraceae sp. M133.</title>
        <authorList>
            <person name="Wang G."/>
        </authorList>
    </citation>
    <scope>NUCLEOTIDE SEQUENCE</scope>
    <source>
        <strain evidence="5">M133</strain>
    </source>
</reference>
<dbReference type="InterPro" id="IPR011635">
    <property type="entry name" value="CARDB"/>
</dbReference>
<dbReference type="InterPro" id="IPR050708">
    <property type="entry name" value="T6SS_VgrG/RHS"/>
</dbReference>
<dbReference type="Gene3D" id="2.130.10.130">
    <property type="entry name" value="Integrin alpha, N-terminal"/>
    <property type="match status" value="1"/>
</dbReference>
<evidence type="ECO:0000256" key="3">
    <source>
        <dbReference type="ARBA" id="ARBA00023026"/>
    </source>
</evidence>
<feature type="domain" description="CARDB" evidence="4">
    <location>
        <begin position="1883"/>
        <end position="1975"/>
    </location>
</feature>
<comment type="subcellular location">
    <subcellularLocation>
        <location evidence="1">Secreted</location>
    </subcellularLocation>
</comment>
<dbReference type="Pfam" id="PF07705">
    <property type="entry name" value="CARDB"/>
    <property type="match status" value="3"/>
</dbReference>
<accession>A0A8A4TMB4</accession>
<feature type="domain" description="CARDB" evidence="4">
    <location>
        <begin position="2206"/>
        <end position="2290"/>
    </location>
</feature>
<sequence length="2312" mass="259085">MSSKRAMATLCLRVSIVCFFVFPAISQLSAGELVGQLPGTMSQTAGGAATYRLTIDLPPAPASIKPGVALVYDSDAGNGPVGRGWRLEAGFSQITRVGQTYDLDGRRTTVALDPQGSFATDRLALDGNRLMLVSGNYGAHLSEYRTRVETYQKVVAIDTNLDLPGPERFEAHMRDGSLRVYGKYIHHRIQVGGTHSPVYSWLLSEIVDRHGNTCAFDYYGCPDSGGAFCAETLGREYLPKGVSYEGRTVLFTYETRPDRALTYRAGLAFSQTYRLDRLDIYVNADGDADHAEQEDFAYGYDLSYAEPADTVTAQSRLTSITKIAADGSTLPPTRFEWLGDNRAVGFTPYPGYTDSAVPLFAKVRNWANQTYNGKYNEGTHMVDLNGDGLQDLIQGVYYLEDSDGDGQEIKRKVLLNRLTHWEKLEEDHPYLADWAAAGSSALFSVRSNMGGDHPGGDLGTRFADLNGDGLMDLIQLADGTKSEHDDLSKPDTRMRILLNEGEAGGWFLVPDDHPWIAQMQKLPNGDPALFTTKLYRDLVYHIGTENGGTVLADLDGDGRTDLLNLLNIGGGLHYDAYLNKGEHPENGGWRKTNAYHASLTHLLNPETTWNEKSYFAESLTHNQGRGAWRSDVGLRLRDLDGDGLPDLIVLNHGHDDYPTIAQVALNKGPENGFEYDAAYSNSLPTDDQAPFFTECHIWNVYHRLGTRLMDINGDGLPDLVRLYNETYDGTPIKRVLLNTGKAFVAADDWAMPADDVFFSYYHQGEGVRDGGTRMADINSDGLMDMLTFFYDENGQHRRSLYLGEQSEGFRGWRLAPDVQGRNDWWTGIPDDFYFIGRDGDELFDMGTRIDDVNGDGRLDLIQLAEIEGLYTEKRFLLGSGALVDYVDGGSVYQTGVDQIWRVRAGLGAITEIDYGPASLGGFLYRKRQDAAYPIRDLTPYKQLVARILEHQPLGNSATSQTKIKRFSYRHFRAAHDIPNGGQPGNDGAGVLGFRYIDVVDDATQITTRTHYAQDNWRYWGRPSQIRMYRTGDYDHVYGRQNVMYRVDDDILGRPGLTYRVDRISEDNLNFEDGQWYLTTRVEWDFDDFGNLIGEFHLGDPDNGADNRFIHYFYQNDTAAWRLGWRTREVHATSKDPHATASYRNDIAYGYDGRDNLATKTWRNMEHPDENAVTTFFHNASGNLISKISATGEVTEYEYDPVFNFFQTAVIKDPDDAAHRIEFRYDPTFGTVTHFWDPHGILTRTTYDAFGRKAALYREEPDSRIVTMRERYLFKWADTARKLGSYQELLLRQTWDANINQVRLQNRIYRDCWDRPYLSWTRGSGDAMTVHEHTRYDAAGRVSHKSQPYTDGNPSYIRIYYDVLGRQTRTVHPVASADDVAEEESYSYDFEMVDGKNYPVTRFEGRHVPGAEPGKVTISRYDGRKRIVERRFVEDDGSEASTLFTFDGLDRPIMVTSQENRDGQRVRTVSSWDSLNRRYRQQEQIVSQEPDGSWTVHESRTHRYEFDLEGRITQYRAPAGNVIDQTYDIFGRKETMELSPSLPDGLARIGFTYDQADHGIGKLSGISGETGNAAVLFRYDLGYDKFGNLETERVRYDQQGPWTFQYRYRPDGLKSTTTYPDGAVLARGYTSLNWPASLRLDEPGEPGRITVTFEDHHPHGAPGRVVYGNGAVTEYHYRSHDLRLEGMDVFDGADQAIAMKTYGWTTRGQLDYIYDQVAPQLDQDFSYDAQLRLAAADGVYGSKDYHYDPMGNLLTKGDVEMLDFRGYRLTRARDHARDVVLDFDYDTNGNTTLKTTGDLTEHFDYDALDRMIGYRREAPDQATVRNAYAYDHSGRRYKKVDSDGGTTYYVTPSYETFLMGDLQRETKYVVGPEGKLAQSTRLTAPDLVVRIVDVQVLEYDRVRVACAMENVGTAASGAFVLGLHAPRGEASHTMDGLAPGAVGEVVLEIQAGFGERVTAVADDLNQIVELDETNNSDQDNVHVGPDLVLSRAEAIPIGPESFKVKTEIRNLGSVNAPTSLLALFLDDEVLGYWPMRDLLPGQSDTLEVTIDAREGQQVAWLVDAKNHVLESSESNNDRIRELGIADFRVVAMEAEFDPDKGTVAVSVGIQSNRLVAMNGIPVHITNLQTRERIDGLAKLNKPSQISWFAAHLEGQSGDRFLATVNPGREVFEPNYANNSGSLTWTADFDFEPLAIGGFEPGSCLDLFTLSLANHGSKAGGPVSVRVMVTPKVGSGSESFEIQTVTADIDAEGTVKVPIYLQRPWCPSLRVQVTVDPENAWPESDETNNVRTFDIETCPSCGEARTPTGPAPRD</sequence>
<keyword evidence="3" id="KW-0843">Virulence</keyword>
<dbReference type="EMBL" id="CP071793">
    <property type="protein sequence ID" value="QTD50021.1"/>
    <property type="molecule type" value="Genomic_DNA"/>
</dbReference>
<dbReference type="GO" id="GO:0005576">
    <property type="term" value="C:extracellular region"/>
    <property type="evidence" value="ECO:0007669"/>
    <property type="project" value="UniProtKB-SubCell"/>
</dbReference>
<dbReference type="Gene3D" id="2.180.10.10">
    <property type="entry name" value="RHS repeat-associated core"/>
    <property type="match status" value="2"/>
</dbReference>
<feature type="domain" description="CARDB" evidence="4">
    <location>
        <begin position="1984"/>
        <end position="2076"/>
    </location>
</feature>